<sequence>MLLSIIGALGSSTMTSQAQGCNEQWVREELQGMSPATSGPACIEDFPASRTVCSPDGQKIRNTALNVKESKNGMLGHSSAEIQSNETCAKFTIGVRTYNHTGSYPGYLCSPGFLKVSVAVSFCK</sequence>
<evidence type="ECO:0000313" key="2">
    <source>
        <dbReference type="Proteomes" id="UP000003250"/>
    </source>
</evidence>
<gene>
    <name evidence="1" type="ORF">MAXJ12_15105</name>
</gene>
<protein>
    <submittedName>
        <fullName evidence="1">Uncharacterized protein</fullName>
    </submittedName>
</protein>
<organism evidence="1 2">
    <name type="scientific">Mesorhizobium alhagi CCNWXJ12-2</name>
    <dbReference type="NCBI Taxonomy" id="1107882"/>
    <lineage>
        <taxon>Bacteria</taxon>
        <taxon>Pseudomonadati</taxon>
        <taxon>Pseudomonadota</taxon>
        <taxon>Alphaproteobacteria</taxon>
        <taxon>Hyphomicrobiales</taxon>
        <taxon>Phyllobacteriaceae</taxon>
        <taxon>Allomesorhizobium</taxon>
    </lineage>
</organism>
<reference evidence="1 2" key="1">
    <citation type="journal article" date="2012" name="J. Bacteriol.">
        <title>Draft Genome Sequence of Mesorhizobium alhagi CCNWXJ12-2T, a Novel Salt-Resistant Species Isolated from the Desert of Northwestern China.</title>
        <authorList>
            <person name="Zhou M."/>
            <person name="Chen W."/>
            <person name="Chen H."/>
            <person name="Wei G."/>
        </authorList>
    </citation>
    <scope>NUCLEOTIDE SEQUENCE [LARGE SCALE GENOMIC DNA]</scope>
    <source>
        <strain evidence="1 2">CCNWXJ12-2</strain>
    </source>
</reference>
<keyword evidence="2" id="KW-1185">Reference proteome</keyword>
<dbReference type="EMBL" id="AHAM01000123">
    <property type="protein sequence ID" value="EHK56412.1"/>
    <property type="molecule type" value="Genomic_DNA"/>
</dbReference>
<accession>H0HS83</accession>
<proteinExistence type="predicted"/>
<dbReference type="PATRIC" id="fig|1107882.3.peg.2947"/>
<dbReference type="Proteomes" id="UP000003250">
    <property type="component" value="Unassembled WGS sequence"/>
</dbReference>
<dbReference type="RefSeq" id="WP_008836643.1">
    <property type="nucleotide sequence ID" value="NZ_AHAM01000123.1"/>
</dbReference>
<dbReference type="AlphaFoldDB" id="H0HS83"/>
<name>H0HS83_9HYPH</name>
<evidence type="ECO:0000313" key="1">
    <source>
        <dbReference type="EMBL" id="EHK56412.1"/>
    </source>
</evidence>